<evidence type="ECO:0000256" key="1">
    <source>
        <dbReference type="SAM" id="Coils"/>
    </source>
</evidence>
<dbReference type="Proteomes" id="UP000095282">
    <property type="component" value="Unplaced"/>
</dbReference>
<keyword evidence="1" id="KW-0175">Coiled coil</keyword>
<reference evidence="3" key="1">
    <citation type="submission" date="2016-11" db="UniProtKB">
        <authorList>
            <consortium name="WormBaseParasite"/>
        </authorList>
    </citation>
    <scope>IDENTIFICATION</scope>
</reference>
<proteinExistence type="predicted"/>
<protein>
    <submittedName>
        <fullName evidence="3">Trichohyalin-like</fullName>
    </submittedName>
</protein>
<dbReference type="AlphaFoldDB" id="A0A1I7TF47"/>
<keyword evidence="2" id="KW-1185">Reference proteome</keyword>
<name>A0A1I7TF47_9PELO</name>
<dbReference type="WBParaSite" id="Csp11.Scaffold598.g5333.t1">
    <property type="protein sequence ID" value="Csp11.Scaffold598.g5333.t1"/>
    <property type="gene ID" value="Csp11.Scaffold598.g5333"/>
</dbReference>
<accession>A0A1I7TF47</accession>
<feature type="coiled-coil region" evidence="1">
    <location>
        <begin position="105"/>
        <end position="174"/>
    </location>
</feature>
<organism evidence="2 3">
    <name type="scientific">Caenorhabditis tropicalis</name>
    <dbReference type="NCBI Taxonomy" id="1561998"/>
    <lineage>
        <taxon>Eukaryota</taxon>
        <taxon>Metazoa</taxon>
        <taxon>Ecdysozoa</taxon>
        <taxon>Nematoda</taxon>
        <taxon>Chromadorea</taxon>
        <taxon>Rhabditida</taxon>
        <taxon>Rhabditina</taxon>
        <taxon>Rhabditomorpha</taxon>
        <taxon>Rhabditoidea</taxon>
        <taxon>Rhabditidae</taxon>
        <taxon>Peloderinae</taxon>
        <taxon>Caenorhabditis</taxon>
    </lineage>
</organism>
<evidence type="ECO:0000313" key="2">
    <source>
        <dbReference type="Proteomes" id="UP000095282"/>
    </source>
</evidence>
<sequence length="205" mass="24297">MSSSSATTFSDSSDLKKQWYDEKKEAENLNETLQFWMKIRRMMSVEDEEKRALIEELNGLKGAESSEDTKDSIYCLEERIHRIIHEFQKESRRNEWNLGDHLGEIHGLRGHLEAVEEDVKELQEDLMGMEKKGSWETIQLKMQLKQVETVNEDLKKQLEELQENCALLEELCEEHFLPKEKERNEAQMRENTEALERIFMDMNIS</sequence>
<evidence type="ECO:0000313" key="3">
    <source>
        <dbReference type="WBParaSite" id="Csp11.Scaffold598.g5333.t1"/>
    </source>
</evidence>